<feature type="transmembrane region" description="Helical" evidence="11">
    <location>
        <begin position="158"/>
        <end position="179"/>
    </location>
</feature>
<feature type="transmembrane region" description="Helical" evidence="11">
    <location>
        <begin position="55"/>
        <end position="74"/>
    </location>
</feature>
<protein>
    <submittedName>
        <fullName evidence="13">Cation:proton antiporter</fullName>
    </submittedName>
</protein>
<comment type="caution">
    <text evidence="13">The sequence shown here is derived from an EMBL/GenBank/DDBJ whole genome shotgun (WGS) entry which is preliminary data.</text>
</comment>
<comment type="subcellular location">
    <subcellularLocation>
        <location evidence="1">Membrane</location>
        <topology evidence="1">Multi-pass membrane protein</topology>
    </subcellularLocation>
</comment>
<dbReference type="GO" id="GO:0006814">
    <property type="term" value="P:sodium ion transport"/>
    <property type="evidence" value="ECO:0007669"/>
    <property type="project" value="UniProtKB-KW"/>
</dbReference>
<evidence type="ECO:0000256" key="7">
    <source>
        <dbReference type="ARBA" id="ARBA00023053"/>
    </source>
</evidence>
<dbReference type="Pfam" id="PF00999">
    <property type="entry name" value="Na_H_Exchanger"/>
    <property type="match status" value="1"/>
</dbReference>
<keyword evidence="14" id="KW-1185">Reference proteome</keyword>
<dbReference type="RefSeq" id="WP_154476470.1">
    <property type="nucleotide sequence ID" value="NZ_VULY01000018.1"/>
</dbReference>
<dbReference type="InterPro" id="IPR006153">
    <property type="entry name" value="Cation/H_exchanger_TM"/>
</dbReference>
<dbReference type="GO" id="GO:0015297">
    <property type="term" value="F:antiporter activity"/>
    <property type="evidence" value="ECO:0007669"/>
    <property type="project" value="UniProtKB-KW"/>
</dbReference>
<dbReference type="InterPro" id="IPR038770">
    <property type="entry name" value="Na+/solute_symporter_sf"/>
</dbReference>
<dbReference type="Gene3D" id="1.20.1530.20">
    <property type="match status" value="1"/>
</dbReference>
<feature type="transmembrane region" description="Helical" evidence="11">
    <location>
        <begin position="303"/>
        <end position="326"/>
    </location>
</feature>
<evidence type="ECO:0000313" key="13">
    <source>
        <dbReference type="EMBL" id="MSR93467.1"/>
    </source>
</evidence>
<name>A0A6N7UZZ6_9FIRM</name>
<sequence>MRDYGYLLDLAVILLCTKVLGLATRRVNMPQVVGALLAGLLLGPAVAGVLSSTNFINSVAELGVIVLMFSAGLETDIKELKQSGKASLVIAVCGVAVPLLGGFGLAYLFNRPGMIPSDASGTIFLQNIFIGIVLTATSVSITVETLKELGKLKTRSGNAILGAAIIDDVLGIIALTIVTSLADSKVHLVEVILRIVGFFAFAFVAGFLFYKLYKFWIDSAPKFLHRHAIMAFVFCLLMAYIAEEWFGVADITGAFIAGLIISNTANVEKVETKFDTVSFMLLSPVFFASIGIQVVIPKMTVKVVLFSLLLIVVAIVTKIIGCGLGAKACGYKPYQCKRIGVGMISRGEVALIVAGKGAQMGLLGSSFLGPVVIMVVATTIITPILLKVVFRKTDAPIRQEGSGVGI</sequence>
<keyword evidence="7" id="KW-0915">Sodium</keyword>
<dbReference type="GO" id="GO:0016020">
    <property type="term" value="C:membrane"/>
    <property type="evidence" value="ECO:0007669"/>
    <property type="project" value="UniProtKB-SubCell"/>
</dbReference>
<dbReference type="GO" id="GO:1902600">
    <property type="term" value="P:proton transmembrane transport"/>
    <property type="evidence" value="ECO:0007669"/>
    <property type="project" value="InterPro"/>
</dbReference>
<keyword evidence="3" id="KW-0813">Transport</keyword>
<keyword evidence="9 11" id="KW-0472">Membrane</keyword>
<evidence type="ECO:0000256" key="4">
    <source>
        <dbReference type="ARBA" id="ARBA00022449"/>
    </source>
</evidence>
<evidence type="ECO:0000313" key="14">
    <source>
        <dbReference type="Proteomes" id="UP000434409"/>
    </source>
</evidence>
<evidence type="ECO:0000256" key="6">
    <source>
        <dbReference type="ARBA" id="ARBA00022989"/>
    </source>
</evidence>
<feature type="transmembrane region" description="Helical" evidence="11">
    <location>
        <begin position="277"/>
        <end position="297"/>
    </location>
</feature>
<feature type="transmembrane region" description="Helical" evidence="11">
    <location>
        <begin position="128"/>
        <end position="146"/>
    </location>
</feature>
<feature type="domain" description="Cation/H+ exchanger transmembrane" evidence="12">
    <location>
        <begin position="14"/>
        <end position="391"/>
    </location>
</feature>
<feature type="transmembrane region" description="Helical" evidence="11">
    <location>
        <begin position="6"/>
        <end position="24"/>
    </location>
</feature>
<evidence type="ECO:0000259" key="12">
    <source>
        <dbReference type="Pfam" id="PF00999"/>
    </source>
</evidence>
<keyword evidence="6 11" id="KW-1133">Transmembrane helix</keyword>
<evidence type="ECO:0000256" key="2">
    <source>
        <dbReference type="ARBA" id="ARBA00005551"/>
    </source>
</evidence>
<keyword evidence="4" id="KW-0050">Antiport</keyword>
<evidence type="ECO:0000256" key="1">
    <source>
        <dbReference type="ARBA" id="ARBA00004141"/>
    </source>
</evidence>
<dbReference type="EMBL" id="VULY01000018">
    <property type="protein sequence ID" value="MSR93467.1"/>
    <property type="molecule type" value="Genomic_DNA"/>
</dbReference>
<feature type="transmembrane region" description="Helical" evidence="11">
    <location>
        <begin position="31"/>
        <end position="49"/>
    </location>
</feature>
<proteinExistence type="inferred from homology"/>
<evidence type="ECO:0000256" key="11">
    <source>
        <dbReference type="SAM" id="Phobius"/>
    </source>
</evidence>
<evidence type="ECO:0000256" key="8">
    <source>
        <dbReference type="ARBA" id="ARBA00023065"/>
    </source>
</evidence>
<organism evidence="13 14">
    <name type="scientific">Suipraeoptans intestinalis</name>
    <dbReference type="NCBI Taxonomy" id="2606628"/>
    <lineage>
        <taxon>Bacteria</taxon>
        <taxon>Bacillati</taxon>
        <taxon>Bacillota</taxon>
        <taxon>Clostridia</taxon>
        <taxon>Lachnospirales</taxon>
        <taxon>Lachnospiraceae</taxon>
        <taxon>Suipraeoptans</taxon>
    </lineage>
</organism>
<keyword evidence="8" id="KW-0406">Ion transport</keyword>
<feature type="transmembrane region" description="Helical" evidence="11">
    <location>
        <begin position="191"/>
        <end position="212"/>
    </location>
</feature>
<comment type="similarity">
    <text evidence="2">Belongs to the monovalent cation:proton antiporter 2 (CPA2) transporter (TC 2.A.37) family.</text>
</comment>
<evidence type="ECO:0000256" key="10">
    <source>
        <dbReference type="ARBA" id="ARBA00023201"/>
    </source>
</evidence>
<accession>A0A6N7UZZ6</accession>
<feature type="transmembrane region" description="Helical" evidence="11">
    <location>
        <begin position="86"/>
        <end position="108"/>
    </location>
</feature>
<dbReference type="PANTHER" id="PTHR43562:SF3">
    <property type="entry name" value="SODIUM ION_PROTON EXCHANGER (EUROFUNG)"/>
    <property type="match status" value="1"/>
</dbReference>
<dbReference type="PANTHER" id="PTHR43562">
    <property type="entry name" value="NAPA-TYPE SODIUM/HYDROGEN ANTIPORTER"/>
    <property type="match status" value="1"/>
</dbReference>
<dbReference type="Proteomes" id="UP000434409">
    <property type="component" value="Unassembled WGS sequence"/>
</dbReference>
<gene>
    <name evidence="13" type="ORF">FYJ34_04090</name>
</gene>
<evidence type="ECO:0000256" key="3">
    <source>
        <dbReference type="ARBA" id="ARBA00022448"/>
    </source>
</evidence>
<evidence type="ECO:0000256" key="9">
    <source>
        <dbReference type="ARBA" id="ARBA00023136"/>
    </source>
</evidence>
<keyword evidence="10" id="KW-0739">Sodium transport</keyword>
<feature type="transmembrane region" description="Helical" evidence="11">
    <location>
        <begin position="224"/>
        <end position="242"/>
    </location>
</feature>
<keyword evidence="5 11" id="KW-0812">Transmembrane</keyword>
<evidence type="ECO:0000256" key="5">
    <source>
        <dbReference type="ARBA" id="ARBA00022692"/>
    </source>
</evidence>
<dbReference type="AlphaFoldDB" id="A0A6N7UZZ6"/>
<reference evidence="13 14" key="1">
    <citation type="submission" date="2019-08" db="EMBL/GenBank/DDBJ databases">
        <title>In-depth cultivation of the pig gut microbiome towards novel bacterial diversity and tailored functional studies.</title>
        <authorList>
            <person name="Wylensek D."/>
            <person name="Hitch T.C.A."/>
            <person name="Clavel T."/>
        </authorList>
    </citation>
    <scope>NUCLEOTIDE SEQUENCE [LARGE SCALE GENOMIC DNA]</scope>
    <source>
        <strain evidence="13 14">68-1-5</strain>
    </source>
</reference>
<feature type="transmembrane region" description="Helical" evidence="11">
    <location>
        <begin position="367"/>
        <end position="390"/>
    </location>
</feature>